<dbReference type="AlphaFoldDB" id="H7FQ72"/>
<protein>
    <recommendedName>
        <fullName evidence="4">DUF4403 family protein</fullName>
    </recommendedName>
</protein>
<reference evidence="2 3" key="1">
    <citation type="journal article" date="2014" name="Acta Crystallogr. D">
        <title>Structure-based characterization and antifreeze properties of a hyperactive ice-binding protein from the Antarctic bacterium Flavobacterium frigoris PS1.</title>
        <authorList>
            <person name="Do H."/>
            <person name="Kim S.J."/>
            <person name="Kim H.J."/>
            <person name="Lee J.H."/>
        </authorList>
    </citation>
    <scope>NUCLEOTIDE SEQUENCE [LARGE SCALE GENOMIC DNA]</scope>
    <source>
        <strain evidence="2 3">PS1</strain>
    </source>
</reference>
<dbReference type="eggNOG" id="ENOG502ZAFW">
    <property type="taxonomic scope" value="Bacteria"/>
</dbReference>
<dbReference type="Pfam" id="PF14356">
    <property type="entry name" value="DUF4403"/>
    <property type="match status" value="1"/>
</dbReference>
<dbReference type="PROSITE" id="PS51257">
    <property type="entry name" value="PROKAR_LIPOPROTEIN"/>
    <property type="match status" value="1"/>
</dbReference>
<evidence type="ECO:0000256" key="1">
    <source>
        <dbReference type="SAM" id="SignalP"/>
    </source>
</evidence>
<organism evidence="2 3">
    <name type="scientific">Flavobacterium frigoris (strain PS1)</name>
    <dbReference type="NCBI Taxonomy" id="1086011"/>
    <lineage>
        <taxon>Bacteria</taxon>
        <taxon>Pseudomonadati</taxon>
        <taxon>Bacteroidota</taxon>
        <taxon>Flavobacteriia</taxon>
        <taxon>Flavobacteriales</taxon>
        <taxon>Flavobacteriaceae</taxon>
        <taxon>Flavobacterium</taxon>
    </lineage>
</organism>
<feature type="signal peptide" evidence="1">
    <location>
        <begin position="1"/>
        <end position="23"/>
    </location>
</feature>
<evidence type="ECO:0000313" key="3">
    <source>
        <dbReference type="Proteomes" id="UP000005566"/>
    </source>
</evidence>
<evidence type="ECO:0000313" key="2">
    <source>
        <dbReference type="EMBL" id="EIA09426.1"/>
    </source>
</evidence>
<keyword evidence="3" id="KW-1185">Reference proteome</keyword>
<dbReference type="Proteomes" id="UP000005566">
    <property type="component" value="Unassembled WGS sequence"/>
</dbReference>
<dbReference type="RefSeq" id="WP_007137509.1">
    <property type="nucleotide sequence ID" value="NZ_AHKF01000015.1"/>
</dbReference>
<evidence type="ECO:0008006" key="4">
    <source>
        <dbReference type="Google" id="ProtNLM"/>
    </source>
</evidence>
<dbReference type="InterPro" id="IPR025515">
    <property type="entry name" value="DUF4403"/>
</dbReference>
<dbReference type="OrthoDB" id="617059at2"/>
<gene>
    <name evidence="2" type="ORF">HJ01_01332</name>
</gene>
<accession>H7FQ72</accession>
<feature type="chain" id="PRO_5003609914" description="DUF4403 family protein" evidence="1">
    <location>
        <begin position="24"/>
        <end position="468"/>
    </location>
</feature>
<dbReference type="STRING" id="1086011.HJ01_01332"/>
<dbReference type="EMBL" id="AHKF01000015">
    <property type="protein sequence ID" value="EIA09426.1"/>
    <property type="molecule type" value="Genomic_DNA"/>
</dbReference>
<comment type="caution">
    <text evidence="2">The sequence shown here is derived from an EMBL/GenBank/DDBJ whole genome shotgun (WGS) entry which is preliminary data.</text>
</comment>
<proteinExistence type="predicted"/>
<sequence length="468" mass="52707">MLKHIVTLSFLCSLLLGCSTSQKINTLKPEPDDATPLVYENNPSFINLPISVKLKDIQNKTNSILNGLIYDDSTIEDDDIEIKIWKQAPITIQNSNGTSGEKIETILPLKAIIKYRIGSKTMGVELYNTREFNLNGIVTLTSDIALNNWQLKTKTVLKSLDWNQAPTMSVFGKNVPVTYLINPAIKLFKSKIEKKIDEAIAKSMDFKPNVLGALEQICIPFKMNDDYESWLRIIPIEIYSTAAKLKEDSFVLQMGMKCTMETLIGQQPITKFDANKIILKSVSKIPNQVKANIVAVSSYHEASKIMTKNFSGQEFGSGGKKVKVQNVSIWHKEGRIVIALELLGSVNGTIYLSGLPQYNDEKKEIYFEKLEYILDTKNKLMRTANWLAQGIILRKIQENCRYSIQSNLNEGKQTMLTYLKNYNPMPGVFVNGKMEDIEFKKIQLTNNAIIAFIAVSGEINISIDGLKQ</sequence>
<name>H7FQ72_FLAFP</name>
<keyword evidence="1" id="KW-0732">Signal</keyword>
<dbReference type="PATRIC" id="fig|1086011.3.peg.1307"/>